<dbReference type="RefSeq" id="WP_003473651.1">
    <property type="nucleotide sequence ID" value="NZ_APML01000074.1"/>
</dbReference>
<keyword evidence="2" id="KW-1185">Reference proteome</keyword>
<organism evidence="1 2">
    <name type="scientific">Gracilibacillus halophilus YIM-C55.5</name>
    <dbReference type="NCBI Taxonomy" id="1308866"/>
    <lineage>
        <taxon>Bacteria</taxon>
        <taxon>Bacillati</taxon>
        <taxon>Bacillota</taxon>
        <taxon>Bacilli</taxon>
        <taxon>Bacillales</taxon>
        <taxon>Bacillaceae</taxon>
        <taxon>Gracilibacillus</taxon>
    </lineage>
</organism>
<dbReference type="AlphaFoldDB" id="N4WMP9"/>
<gene>
    <name evidence="1" type="ORF">J416_14208</name>
</gene>
<dbReference type="EMBL" id="APML01000074">
    <property type="protein sequence ID" value="ENH95795.1"/>
    <property type="molecule type" value="Genomic_DNA"/>
</dbReference>
<dbReference type="OrthoDB" id="2450230at2"/>
<evidence type="ECO:0000313" key="1">
    <source>
        <dbReference type="EMBL" id="ENH95795.1"/>
    </source>
</evidence>
<proteinExistence type="predicted"/>
<dbReference type="PATRIC" id="fig|1308866.3.peg.2863"/>
<accession>N4WMP9</accession>
<dbReference type="eggNOG" id="ENOG5032UHX">
    <property type="taxonomic scope" value="Bacteria"/>
</dbReference>
<reference evidence="1 2" key="1">
    <citation type="submission" date="2013-03" db="EMBL/GenBank/DDBJ databases">
        <title>Draft genome sequence of Gracibacillus halophilus YIM-C55.5, a moderately halophilic and thermophilic organism from the Xiaochaidamu salt lake.</title>
        <authorList>
            <person name="Sugumar T."/>
            <person name="Polireddy D.R."/>
            <person name="Antony A."/>
            <person name="Madhava Y.R."/>
            <person name="Sivakumar N."/>
        </authorList>
    </citation>
    <scope>NUCLEOTIDE SEQUENCE [LARGE SCALE GENOMIC DNA]</scope>
    <source>
        <strain evidence="1 2">YIM-C55.5</strain>
    </source>
</reference>
<protein>
    <submittedName>
        <fullName evidence="1">Uncharacterized protein</fullName>
    </submittedName>
</protein>
<dbReference type="STRING" id="1308866.J416_14208"/>
<name>N4WMP9_9BACI</name>
<sequence>MKLPKSAVLTVTVLCAFVIAIAISTRQPVEEVLQQSNQAVEQAFNQEAKTPNQDLNQLSLFLPNTFEVFEQESNNVILESNGQTYILFHNSLENESSQLNYEAVNEKNDHLLLESFENQGRFGYIYISEADTKSEFQLQIGVGGIKITTITEKSDAATDAKDMMLIANSLIYNDHEE</sequence>
<comment type="caution">
    <text evidence="1">The sequence shown here is derived from an EMBL/GenBank/DDBJ whole genome shotgun (WGS) entry which is preliminary data.</text>
</comment>
<dbReference type="Proteomes" id="UP000012283">
    <property type="component" value="Unassembled WGS sequence"/>
</dbReference>
<evidence type="ECO:0000313" key="2">
    <source>
        <dbReference type="Proteomes" id="UP000012283"/>
    </source>
</evidence>